<reference evidence="2" key="2">
    <citation type="submission" date="2023-01" db="EMBL/GenBank/DDBJ databases">
        <title>Draft genome sequence of Algimonas porphyrae strain NBRC 108216.</title>
        <authorList>
            <person name="Sun Q."/>
            <person name="Mori K."/>
        </authorList>
    </citation>
    <scope>NUCLEOTIDE SEQUENCE</scope>
    <source>
        <strain evidence="2">NBRC 108216</strain>
    </source>
</reference>
<dbReference type="Pfam" id="PF04977">
    <property type="entry name" value="DivIC"/>
    <property type="match status" value="1"/>
</dbReference>
<dbReference type="InterPro" id="IPR007060">
    <property type="entry name" value="FtsL/DivIC"/>
</dbReference>
<keyword evidence="3" id="KW-1185">Reference proteome</keyword>
<evidence type="ECO:0008006" key="4">
    <source>
        <dbReference type="Google" id="ProtNLM"/>
    </source>
</evidence>
<gene>
    <name evidence="2" type="ORF">GCM10007854_03480</name>
</gene>
<comment type="caution">
    <text evidence="2">The sequence shown here is derived from an EMBL/GenBank/DDBJ whole genome shotgun (WGS) entry which is preliminary data.</text>
</comment>
<accession>A0ABQ5UW59</accession>
<keyword evidence="1" id="KW-0175">Coiled coil</keyword>
<name>A0ABQ5UW59_9PROT</name>
<dbReference type="Proteomes" id="UP001161390">
    <property type="component" value="Unassembled WGS sequence"/>
</dbReference>
<reference evidence="2" key="1">
    <citation type="journal article" date="2014" name="Int. J. Syst. Evol. Microbiol.">
        <title>Complete genome of a new Firmicutes species belonging to the dominant human colonic microbiota ('Ruminococcus bicirculans') reveals two chromosomes and a selective capacity to utilize plant glucans.</title>
        <authorList>
            <consortium name="NISC Comparative Sequencing Program"/>
            <person name="Wegmann U."/>
            <person name="Louis P."/>
            <person name="Goesmann A."/>
            <person name="Henrissat B."/>
            <person name="Duncan S.H."/>
            <person name="Flint H.J."/>
        </authorList>
    </citation>
    <scope>NUCLEOTIDE SEQUENCE</scope>
    <source>
        <strain evidence="2">NBRC 108216</strain>
    </source>
</reference>
<evidence type="ECO:0000256" key="1">
    <source>
        <dbReference type="SAM" id="Coils"/>
    </source>
</evidence>
<dbReference type="RefSeq" id="WP_284369145.1">
    <property type="nucleotide sequence ID" value="NZ_BSNJ01000001.1"/>
</dbReference>
<dbReference type="EMBL" id="BSNJ01000001">
    <property type="protein sequence ID" value="GLQ19393.1"/>
    <property type="molecule type" value="Genomic_DNA"/>
</dbReference>
<proteinExistence type="predicted"/>
<evidence type="ECO:0000313" key="3">
    <source>
        <dbReference type="Proteomes" id="UP001161390"/>
    </source>
</evidence>
<feature type="coiled-coil region" evidence="1">
    <location>
        <begin position="41"/>
        <end position="75"/>
    </location>
</feature>
<sequence>MRLPRPTLPDMKRRAPVAALLMLYLYLGFHAFSGSQGIVRWAENSAKAERLEARLAALQAKRDALQADVDLLASTSLDLDTLDIEARRTLFVAKPGEITIWLDP</sequence>
<protein>
    <recommendedName>
        <fullName evidence="4">Septum formation initiator family protein</fullName>
    </recommendedName>
</protein>
<organism evidence="2 3">
    <name type="scientific">Algimonas porphyrae</name>
    <dbReference type="NCBI Taxonomy" id="1128113"/>
    <lineage>
        <taxon>Bacteria</taxon>
        <taxon>Pseudomonadati</taxon>
        <taxon>Pseudomonadota</taxon>
        <taxon>Alphaproteobacteria</taxon>
        <taxon>Maricaulales</taxon>
        <taxon>Robiginitomaculaceae</taxon>
        <taxon>Algimonas</taxon>
    </lineage>
</organism>
<evidence type="ECO:0000313" key="2">
    <source>
        <dbReference type="EMBL" id="GLQ19393.1"/>
    </source>
</evidence>